<keyword evidence="4" id="KW-1003">Cell membrane</keyword>
<evidence type="ECO:0000256" key="1">
    <source>
        <dbReference type="ARBA" id="ARBA00004651"/>
    </source>
</evidence>
<comment type="subcellular location">
    <subcellularLocation>
        <location evidence="1">Cell membrane</location>
        <topology evidence="1">Multi-pass membrane protein</topology>
    </subcellularLocation>
    <subcellularLocation>
        <location evidence="9">Membrane</location>
        <topology evidence="9">Multi-pass membrane protein</topology>
    </subcellularLocation>
</comment>
<feature type="region of interest" description="Disordered" evidence="10">
    <location>
        <begin position="946"/>
        <end position="987"/>
    </location>
</feature>
<feature type="transmembrane region" description="Helical" evidence="11">
    <location>
        <begin position="131"/>
        <end position="152"/>
    </location>
</feature>
<feature type="transmembrane region" description="Helical" evidence="11">
    <location>
        <begin position="205"/>
        <end position="230"/>
    </location>
</feature>
<name>A0ABY7UB50_9CORY</name>
<reference evidence="17 18" key="1">
    <citation type="submission" date="2020-10" db="EMBL/GenBank/DDBJ databases">
        <title>Complete genome sequence of Corynebacterium massiliense DSM 45435, type strain of Corynebacterium massiliense.</title>
        <authorList>
            <person name="Busche T."/>
            <person name="Kalinowski J."/>
            <person name="Ruckert C."/>
        </authorList>
    </citation>
    <scope>NUCLEOTIDE SEQUENCE [LARGE SCALE GENOMIC DNA]</scope>
    <source>
        <strain evidence="17 18">DSM 45435</strain>
    </source>
</reference>
<feature type="transmembrane region" description="Helical" evidence="11">
    <location>
        <begin position="462"/>
        <end position="484"/>
    </location>
</feature>
<feature type="compositionally biased region" description="Basic residues" evidence="10">
    <location>
        <begin position="958"/>
        <end position="967"/>
    </location>
</feature>
<keyword evidence="7" id="KW-0406">Ion transport</keyword>
<dbReference type="InterPro" id="IPR042106">
    <property type="entry name" value="Nuo/plastoQ_OxRdtase_6_NuoJ"/>
</dbReference>
<feature type="domain" description="NADH:quinone oxidoreductase/Mrp antiporter transmembrane" evidence="12">
    <location>
        <begin position="127"/>
        <end position="406"/>
    </location>
</feature>
<feature type="compositionally biased region" description="Polar residues" evidence="10">
    <location>
        <begin position="1046"/>
        <end position="1058"/>
    </location>
</feature>
<feature type="transmembrane region" description="Helical" evidence="11">
    <location>
        <begin position="410"/>
        <end position="432"/>
    </location>
</feature>
<feature type="transmembrane region" description="Helical" evidence="11">
    <location>
        <begin position="838"/>
        <end position="855"/>
    </location>
</feature>
<dbReference type="Pfam" id="PF13244">
    <property type="entry name" value="MbhD"/>
    <property type="match status" value="1"/>
</dbReference>
<gene>
    <name evidence="17" type="primary">mrpA2</name>
    <name evidence="17" type="ORF">CMASS_09215</name>
</gene>
<feature type="transmembrane region" description="Helical" evidence="11">
    <location>
        <begin position="658"/>
        <end position="676"/>
    </location>
</feature>
<evidence type="ECO:0000259" key="16">
    <source>
        <dbReference type="Pfam" id="PF20501"/>
    </source>
</evidence>
<organism evidence="17 18">
    <name type="scientific">Corynebacterium massiliense DSM 45435</name>
    <dbReference type="NCBI Taxonomy" id="1121364"/>
    <lineage>
        <taxon>Bacteria</taxon>
        <taxon>Bacillati</taxon>
        <taxon>Actinomycetota</taxon>
        <taxon>Actinomycetes</taxon>
        <taxon>Mycobacteriales</taxon>
        <taxon>Corynebacteriaceae</taxon>
        <taxon>Corynebacterium</taxon>
    </lineage>
</organism>
<feature type="transmembrane region" description="Helical" evidence="11">
    <location>
        <begin position="753"/>
        <end position="771"/>
    </location>
</feature>
<protein>
    <submittedName>
        <fullName evidence="17">Na(+)/H(+) antiporter subunit A</fullName>
    </submittedName>
</protein>
<feature type="transmembrane region" description="Helical" evidence="11">
    <location>
        <begin position="164"/>
        <end position="185"/>
    </location>
</feature>
<evidence type="ECO:0000259" key="15">
    <source>
        <dbReference type="Pfam" id="PF13244"/>
    </source>
</evidence>
<evidence type="ECO:0000259" key="12">
    <source>
        <dbReference type="Pfam" id="PF00361"/>
    </source>
</evidence>
<dbReference type="Pfam" id="PF04039">
    <property type="entry name" value="MnhB"/>
    <property type="match status" value="1"/>
</dbReference>
<feature type="transmembrane region" description="Helical" evidence="11">
    <location>
        <begin position="322"/>
        <end position="346"/>
    </location>
</feature>
<sequence>MLVLLSALFVAAAIAPVLIRGIGRAAFGLLALVPLVGCGWVLHLFAAGTFEHGGAVTRHIEWMPAAHLSIDFRLDALGGLFSLIVLGVGFLVLLYCWGYFDTAPRRLEMFGAQMTLFATVMFGLVSADSFLLMYVFWEITSLLSFLLVSYYGERASSRRSAMQALMVTALGGLTMLVGLVLMGLSTGAWSFSELTDKPHLADTPGLVVAAVLVLVGALTKSALAPAHFWLPGAMAAPTPVSAYLHSAAMVKAGIYLVSRLAPQLHEIPSWHLALLPIAIFTMLLGGWMSLKQKDLKLILAYGTVSQLGFIMSVVAIGSREAMLAGLALTFAHSFFKAALFMITGAIDHTAGTRDITQLSGLGRRQPVLYAIAIISAASMAGVPPLLGFVTKETVLEAVMHEDLLVGMPRAMLLVGMVAGSILTMAYALRFLWGAFATKDPDHPTGGGVSEAVDQMHEIGPMLWLPPTVLTALTVVLGVFPQPLSAIINQDLDARFGPAAESTELALWHGLTPTLGISAGIIVLGAVMHWQRSVVARAQFDYPALGSADDAYDTVLATARKISLHLTASTQRGSLTLNLVTIFCTLIVVPLTAAIVGELDDVRMIVAENPWQILAAVIIIAAAVTATVLDNRLSAVIVVGISGYALSFLFILHGAPDLALTQLLSETLIMVLFMLVLRKMPASTPQTHDPERTRKRAWLSVTVGVVVPLIGLFAMNARNAHPISEYMPELAKSIGHGDNTVNVLLVDLRGWDTMGEMTVLAIAATGVASLIFRTQSFNRESRRPTLRVTGRRWLAAEPETEQQANRSLMIEVSTRLLFPSMIALSVYFFFAGHNAPGGGFAGGLVAALAFTLRYLAGGRHELDEALPIDAGRILGLGILLSLTAVIVPMFFGRPPLSSEVAEFSVPLIGEVHVPSALVFDLGVYMVVVGLIVAVMGALGAKLDQEEDIRKQRARDRARSLARRRKRHIGNNVVNPSSPATETDPAAPDQKRLQLTAVGAARKDSVVGADGKVLGRADPDSGGTVSHPRGSDTEPGTPRGDQEETEIQQHPNTDSTGKET</sequence>
<feature type="transmembrane region" description="Helical" evidence="11">
    <location>
        <begin position="367"/>
        <end position="390"/>
    </location>
</feature>
<feature type="transmembrane region" description="Helical" evidence="11">
    <location>
        <begin position="815"/>
        <end position="832"/>
    </location>
</feature>
<dbReference type="Pfam" id="PF20501">
    <property type="entry name" value="MbhE"/>
    <property type="match status" value="1"/>
</dbReference>
<evidence type="ECO:0000256" key="5">
    <source>
        <dbReference type="ARBA" id="ARBA00022692"/>
    </source>
</evidence>
<keyword evidence="6 11" id="KW-1133">Transmembrane helix</keyword>
<evidence type="ECO:0000259" key="14">
    <source>
        <dbReference type="Pfam" id="PF04039"/>
    </source>
</evidence>
<dbReference type="Gene3D" id="1.20.120.1200">
    <property type="entry name" value="NADH-ubiquinone/plastoquinone oxidoreductase chain 6, subunit NuoJ"/>
    <property type="match status" value="1"/>
</dbReference>
<evidence type="ECO:0000256" key="6">
    <source>
        <dbReference type="ARBA" id="ARBA00022989"/>
    </source>
</evidence>
<dbReference type="PRINTS" id="PR01434">
    <property type="entry name" value="NADHDHGNASE5"/>
</dbReference>
<evidence type="ECO:0000256" key="4">
    <source>
        <dbReference type="ARBA" id="ARBA00022475"/>
    </source>
</evidence>
<keyword evidence="2" id="KW-0813">Transport</keyword>
<dbReference type="InterPro" id="IPR050616">
    <property type="entry name" value="CPA3_Na-H_Antiporter_A"/>
</dbReference>
<evidence type="ECO:0000259" key="13">
    <source>
        <dbReference type="Pfam" id="PF00662"/>
    </source>
</evidence>
<dbReference type="InterPro" id="IPR007182">
    <property type="entry name" value="MnhB"/>
</dbReference>
<evidence type="ECO:0000256" key="3">
    <source>
        <dbReference type="ARBA" id="ARBA00022449"/>
    </source>
</evidence>
<feature type="transmembrane region" description="Helical" evidence="11">
    <location>
        <begin position="696"/>
        <end position="716"/>
    </location>
</feature>
<feature type="transmembrane region" description="Helical" evidence="11">
    <location>
        <begin position="107"/>
        <end position="125"/>
    </location>
</feature>
<dbReference type="PANTHER" id="PTHR43373:SF1">
    <property type="entry name" value="NA(+)_H(+) ANTIPORTER SUBUNIT A"/>
    <property type="match status" value="1"/>
</dbReference>
<feature type="transmembrane region" description="Helical" evidence="11">
    <location>
        <begin position="867"/>
        <end position="890"/>
    </location>
</feature>
<keyword evidence="5 9" id="KW-0812">Transmembrane</keyword>
<dbReference type="Pfam" id="PF00361">
    <property type="entry name" value="Proton_antipo_M"/>
    <property type="match status" value="1"/>
</dbReference>
<keyword evidence="18" id="KW-1185">Reference proteome</keyword>
<feature type="transmembrane region" description="Helical" evidence="11">
    <location>
        <begin position="920"/>
        <end position="941"/>
    </location>
</feature>
<dbReference type="EMBL" id="CP063189">
    <property type="protein sequence ID" value="WCZ33255.1"/>
    <property type="molecule type" value="Genomic_DNA"/>
</dbReference>
<feature type="transmembrane region" description="Helical" evidence="11">
    <location>
        <begin position="635"/>
        <end position="652"/>
    </location>
</feature>
<keyword evidence="8 11" id="KW-0472">Membrane</keyword>
<feature type="domain" description="MrpA C-terminal/MbhD" evidence="15">
    <location>
        <begin position="616"/>
        <end position="680"/>
    </location>
</feature>
<accession>A0ABY7UB50</accession>
<feature type="transmembrane region" description="Helical" evidence="11">
    <location>
        <begin position="504"/>
        <end position="526"/>
    </location>
</feature>
<keyword evidence="3" id="KW-0050">Antiport</keyword>
<feature type="domain" description="NADH-Ubiquinone oxidoreductase (complex I) chain 5 N-terminal" evidence="13">
    <location>
        <begin position="62"/>
        <end position="103"/>
    </location>
</feature>
<dbReference type="RefSeq" id="WP_022862956.1">
    <property type="nucleotide sequence ID" value="NZ_ATVG01000005.1"/>
</dbReference>
<feature type="compositionally biased region" description="Polar residues" evidence="10">
    <location>
        <begin position="970"/>
        <end position="979"/>
    </location>
</feature>
<evidence type="ECO:0000256" key="8">
    <source>
        <dbReference type="ARBA" id="ARBA00023136"/>
    </source>
</evidence>
<evidence type="ECO:0000256" key="7">
    <source>
        <dbReference type="ARBA" id="ARBA00023065"/>
    </source>
</evidence>
<evidence type="ECO:0000256" key="2">
    <source>
        <dbReference type="ARBA" id="ARBA00022448"/>
    </source>
</evidence>
<evidence type="ECO:0000313" key="18">
    <source>
        <dbReference type="Proteomes" id="UP001220064"/>
    </source>
</evidence>
<dbReference type="Proteomes" id="UP001220064">
    <property type="component" value="Chromosome"/>
</dbReference>
<feature type="region of interest" description="Disordered" evidence="10">
    <location>
        <begin position="1002"/>
        <end position="1058"/>
    </location>
</feature>
<evidence type="ECO:0000256" key="9">
    <source>
        <dbReference type="RuleBase" id="RU000320"/>
    </source>
</evidence>
<evidence type="ECO:0000256" key="10">
    <source>
        <dbReference type="SAM" id="MobiDB-lite"/>
    </source>
</evidence>
<feature type="transmembrane region" description="Helical" evidence="11">
    <location>
        <begin position="608"/>
        <end position="628"/>
    </location>
</feature>
<evidence type="ECO:0000256" key="11">
    <source>
        <dbReference type="SAM" id="Phobius"/>
    </source>
</evidence>
<dbReference type="Pfam" id="PF00662">
    <property type="entry name" value="Proton_antipo_N"/>
    <property type="match status" value="1"/>
</dbReference>
<feature type="transmembrane region" description="Helical" evidence="11">
    <location>
        <begin position="574"/>
        <end position="596"/>
    </location>
</feature>
<dbReference type="PANTHER" id="PTHR43373">
    <property type="entry name" value="NA(+)/H(+) ANTIPORTER SUBUNIT"/>
    <property type="match status" value="1"/>
</dbReference>
<feature type="domain" description="MrpA C-terminal/MbhE" evidence="16">
    <location>
        <begin position="693"/>
        <end position="774"/>
    </location>
</feature>
<proteinExistence type="predicted"/>
<dbReference type="InterPro" id="IPR046806">
    <property type="entry name" value="MrpA_C/MbhE"/>
</dbReference>
<dbReference type="InterPro" id="IPR025383">
    <property type="entry name" value="MrpA_C/MbhD"/>
</dbReference>
<feature type="compositionally biased region" description="Basic and acidic residues" evidence="10">
    <location>
        <begin position="946"/>
        <end position="957"/>
    </location>
</feature>
<dbReference type="InterPro" id="IPR001516">
    <property type="entry name" value="Proton_antipo_N"/>
</dbReference>
<feature type="transmembrane region" description="Helical" evidence="11">
    <location>
        <begin position="297"/>
        <end position="316"/>
    </location>
</feature>
<feature type="domain" description="Na+/H+ antiporter MnhB subunit-related protein" evidence="14">
    <location>
        <begin position="808"/>
        <end position="931"/>
    </location>
</feature>
<feature type="transmembrane region" description="Helical" evidence="11">
    <location>
        <begin position="76"/>
        <end position="100"/>
    </location>
</feature>
<feature type="transmembrane region" description="Helical" evidence="11">
    <location>
        <begin position="270"/>
        <end position="290"/>
    </location>
</feature>
<dbReference type="NCBIfam" id="NF009284">
    <property type="entry name" value="PRK12644.1"/>
    <property type="match status" value="1"/>
</dbReference>
<dbReference type="InterPro" id="IPR001750">
    <property type="entry name" value="ND/Mrp_TM"/>
</dbReference>
<evidence type="ECO:0000313" key="17">
    <source>
        <dbReference type="EMBL" id="WCZ33255.1"/>
    </source>
</evidence>